<dbReference type="GO" id="GO:0008234">
    <property type="term" value="F:cysteine-type peptidase activity"/>
    <property type="evidence" value="ECO:0007669"/>
    <property type="project" value="InterPro"/>
</dbReference>
<name>A0A6C0ATR6_9ZZZZ</name>
<dbReference type="EMBL" id="MN738749">
    <property type="protein sequence ID" value="QHS83128.1"/>
    <property type="molecule type" value="Genomic_DNA"/>
</dbReference>
<dbReference type="Pfam" id="PF00112">
    <property type="entry name" value="Peptidase_C1"/>
    <property type="match status" value="1"/>
</dbReference>
<dbReference type="InterPro" id="IPR000668">
    <property type="entry name" value="Peptidase_C1A_C"/>
</dbReference>
<evidence type="ECO:0000313" key="5">
    <source>
        <dbReference type="EMBL" id="QHS83128.1"/>
    </source>
</evidence>
<dbReference type="InterPro" id="IPR038765">
    <property type="entry name" value="Papain-like_cys_pep_sf"/>
</dbReference>
<feature type="domain" description="Peptidase C1A papain C-terminal" evidence="3">
    <location>
        <begin position="149"/>
        <end position="374"/>
    </location>
</feature>
<dbReference type="InterPro" id="IPR013128">
    <property type="entry name" value="Peptidase_C1A"/>
</dbReference>
<sequence length="375" mass="41587">MFALVLCLAAVNAFHPDFPLEGKFNEWVSEFRIMFDSDQHYSAVYKNWELNHKYIEFVNNDNRTYTLGHNQFSGMSDDEYRAFLNKDLMDRDVELASFDGSKVDKIKEKLDEAKCLYGCAKNHKNVKNIETVKCVVDCLDMDMDSFDSAASSIDWVEKGAVTGVKNQGQCGSCWSFSTTGALEGAYFNKYGKLVSFSEQELVDCDNFKNGGRDHGCNGGLMDNAFKWIKGNGGLCTESAYPYVSGTTRTASDCKTGCALVENSRISSFVDVPKSSDEEMMSALQITPIAVAIQADQKDFQLYKSGVFTADCGTKLDHGVLLVGYGSKDGSDYYRIKNSWGTTWGDDGYIYFGRGDKFNNGDGQCGVLLQGSYPVL</sequence>
<dbReference type="SUPFAM" id="SSF54001">
    <property type="entry name" value="Cysteine proteinases"/>
    <property type="match status" value="1"/>
</dbReference>
<feature type="domain" description="Cathepsin propeptide inhibitor" evidence="4">
    <location>
        <begin position="24"/>
        <end position="80"/>
    </location>
</feature>
<accession>A0A6C0ATR6</accession>
<dbReference type="Gene3D" id="3.90.70.10">
    <property type="entry name" value="Cysteine proteinases"/>
    <property type="match status" value="1"/>
</dbReference>
<dbReference type="InterPro" id="IPR025660">
    <property type="entry name" value="Pept_his_AS"/>
</dbReference>
<dbReference type="Pfam" id="PF08246">
    <property type="entry name" value="Inhibitor_I29"/>
    <property type="match status" value="1"/>
</dbReference>
<dbReference type="PROSITE" id="PS00139">
    <property type="entry name" value="THIOL_PROTEASE_CYS"/>
    <property type="match status" value="1"/>
</dbReference>
<dbReference type="InterPro" id="IPR000169">
    <property type="entry name" value="Pept_cys_AS"/>
</dbReference>
<dbReference type="CDD" id="cd02248">
    <property type="entry name" value="Peptidase_C1A"/>
    <property type="match status" value="1"/>
</dbReference>
<evidence type="ECO:0000259" key="4">
    <source>
        <dbReference type="SMART" id="SM00848"/>
    </source>
</evidence>
<dbReference type="AlphaFoldDB" id="A0A6C0ATR6"/>
<dbReference type="InterPro" id="IPR013201">
    <property type="entry name" value="Prot_inhib_I29"/>
</dbReference>
<evidence type="ECO:0000256" key="1">
    <source>
        <dbReference type="ARBA" id="ARBA00008455"/>
    </source>
</evidence>
<dbReference type="FunFam" id="3.90.70.10:FF:000332">
    <property type="entry name" value="Cathepsin L1"/>
    <property type="match status" value="1"/>
</dbReference>
<evidence type="ECO:0000259" key="3">
    <source>
        <dbReference type="SMART" id="SM00645"/>
    </source>
</evidence>
<reference evidence="5" key="1">
    <citation type="journal article" date="2020" name="Nature">
        <title>Giant virus diversity and host interactions through global metagenomics.</title>
        <authorList>
            <person name="Schulz F."/>
            <person name="Roux S."/>
            <person name="Paez-Espino D."/>
            <person name="Jungbluth S."/>
            <person name="Walsh D.A."/>
            <person name="Denef V.J."/>
            <person name="McMahon K.D."/>
            <person name="Konstantinidis K.T."/>
            <person name="Eloe-Fadrosh E.A."/>
            <person name="Kyrpides N.C."/>
            <person name="Woyke T."/>
        </authorList>
    </citation>
    <scope>NUCLEOTIDE SEQUENCE</scope>
    <source>
        <strain evidence="5">GVMAG-S-ERX555943-30</strain>
    </source>
</reference>
<comment type="similarity">
    <text evidence="1">Belongs to the peptidase C1 family.</text>
</comment>
<dbReference type="SMART" id="SM00645">
    <property type="entry name" value="Pept_C1"/>
    <property type="match status" value="1"/>
</dbReference>
<dbReference type="PROSITE" id="PS00639">
    <property type="entry name" value="THIOL_PROTEASE_HIS"/>
    <property type="match status" value="1"/>
</dbReference>
<dbReference type="PRINTS" id="PR00705">
    <property type="entry name" value="PAPAIN"/>
</dbReference>
<proteinExistence type="inferred from homology"/>
<protein>
    <recommendedName>
        <fullName evidence="6">Peptidase C1A papain C-terminal domain-containing protein</fullName>
    </recommendedName>
</protein>
<dbReference type="InterPro" id="IPR039417">
    <property type="entry name" value="Peptidase_C1A_papain-like"/>
</dbReference>
<keyword evidence="2" id="KW-1015">Disulfide bond</keyword>
<organism evidence="5">
    <name type="scientific">viral metagenome</name>
    <dbReference type="NCBI Taxonomy" id="1070528"/>
    <lineage>
        <taxon>unclassified sequences</taxon>
        <taxon>metagenomes</taxon>
        <taxon>organismal metagenomes</taxon>
    </lineage>
</organism>
<evidence type="ECO:0000256" key="2">
    <source>
        <dbReference type="ARBA" id="ARBA00023157"/>
    </source>
</evidence>
<dbReference type="SMART" id="SM00848">
    <property type="entry name" value="Inhibitor_I29"/>
    <property type="match status" value="1"/>
</dbReference>
<evidence type="ECO:0008006" key="6">
    <source>
        <dbReference type="Google" id="ProtNLM"/>
    </source>
</evidence>
<dbReference type="GO" id="GO:0006508">
    <property type="term" value="P:proteolysis"/>
    <property type="evidence" value="ECO:0007669"/>
    <property type="project" value="InterPro"/>
</dbReference>
<dbReference type="PANTHER" id="PTHR12411">
    <property type="entry name" value="CYSTEINE PROTEASE FAMILY C1-RELATED"/>
    <property type="match status" value="1"/>
</dbReference>